<dbReference type="Gene3D" id="2.102.10.10">
    <property type="entry name" value="Rieske [2Fe-2S] iron-sulphur domain"/>
    <property type="match status" value="1"/>
</dbReference>
<keyword evidence="4" id="KW-0479">Metal-binding</keyword>
<dbReference type="InterPro" id="IPR036922">
    <property type="entry name" value="Rieske_2Fe-2S_sf"/>
</dbReference>
<accession>A0A917GSR8</accession>
<dbReference type="Proteomes" id="UP000638848">
    <property type="component" value="Unassembled WGS sequence"/>
</dbReference>
<keyword evidence="5" id="KW-0408">Iron</keyword>
<dbReference type="InterPro" id="IPR006311">
    <property type="entry name" value="TAT_signal"/>
</dbReference>
<dbReference type="InterPro" id="IPR005805">
    <property type="entry name" value="Rieske_Fe-S_prot_C"/>
</dbReference>
<evidence type="ECO:0000256" key="6">
    <source>
        <dbReference type="ARBA" id="ARBA00023014"/>
    </source>
</evidence>
<dbReference type="EMBL" id="BMEQ01000008">
    <property type="protein sequence ID" value="GGG56151.1"/>
    <property type="molecule type" value="Genomic_DNA"/>
</dbReference>
<comment type="function">
    <text evidence="1">Iron-sulfur subunit of the cytochrome bc1 complex, an essential component of the respiratory electron transport chain required for ATP synthesis. The bc1 complex catalyzes the oxidation of menaquinol and the reduction of cytochrome c in the respiratory chain. The bc1 complex operates through a Q-cycle mechanism that couples electron transfer to generation of the proton gradient that drives ATP synthesis.</text>
</comment>
<evidence type="ECO:0000313" key="12">
    <source>
        <dbReference type="Proteomes" id="UP000638848"/>
    </source>
</evidence>
<evidence type="ECO:0000256" key="1">
    <source>
        <dbReference type="ARBA" id="ARBA00002494"/>
    </source>
</evidence>
<keyword evidence="12" id="KW-1185">Reference proteome</keyword>
<evidence type="ECO:0000256" key="7">
    <source>
        <dbReference type="ARBA" id="ARBA00023157"/>
    </source>
</evidence>
<keyword evidence="7" id="KW-1015">Disulfide bond</keyword>
<dbReference type="PRINTS" id="PR00162">
    <property type="entry name" value="RIESKE"/>
</dbReference>
<dbReference type="InterPro" id="IPR017941">
    <property type="entry name" value="Rieske_2Fe-2S"/>
</dbReference>
<protein>
    <recommendedName>
        <fullName evidence="2">Cytochrome bc1 complex Rieske iron-sulfur subunit</fullName>
    </recommendedName>
    <alternativeName>
        <fullName evidence="8">Cytochrome bc1 reductase complex subunit QcrA</fullName>
    </alternativeName>
</protein>
<organism evidence="11 12">
    <name type="scientific">Kocuria dechangensis</name>
    <dbReference type="NCBI Taxonomy" id="1176249"/>
    <lineage>
        <taxon>Bacteria</taxon>
        <taxon>Bacillati</taxon>
        <taxon>Actinomycetota</taxon>
        <taxon>Actinomycetes</taxon>
        <taxon>Micrococcales</taxon>
        <taxon>Micrococcaceae</taxon>
        <taxon>Kocuria</taxon>
    </lineage>
</organism>
<dbReference type="GO" id="GO:0051537">
    <property type="term" value="F:2 iron, 2 sulfur cluster binding"/>
    <property type="evidence" value="ECO:0007669"/>
    <property type="project" value="UniProtKB-KW"/>
</dbReference>
<dbReference type="Pfam" id="PF00355">
    <property type="entry name" value="Rieske"/>
    <property type="match status" value="1"/>
</dbReference>
<dbReference type="GO" id="GO:0016020">
    <property type="term" value="C:membrane"/>
    <property type="evidence" value="ECO:0007669"/>
    <property type="project" value="InterPro"/>
</dbReference>
<gene>
    <name evidence="11" type="ORF">GCM10011374_18830</name>
</gene>
<feature type="domain" description="Rieske" evidence="10">
    <location>
        <begin position="51"/>
        <end position="144"/>
    </location>
</feature>
<evidence type="ECO:0000256" key="2">
    <source>
        <dbReference type="ARBA" id="ARBA00015816"/>
    </source>
</evidence>
<sequence>MTASEPIPGPTTLPRRRLLGAAGAGSAVLLTACGGQDEAGTAQPVAPSTPVDAGAVEDIPVGSAVKVDQEGVQAVVGRPDRDTVSAFSPVCPHQGCMVAPREKLYVCPCHSSQFDLATGDVLAGPAEAGLTPYPVMVQDGRIILG</sequence>
<evidence type="ECO:0000259" key="10">
    <source>
        <dbReference type="PROSITE" id="PS51296"/>
    </source>
</evidence>
<evidence type="ECO:0000256" key="3">
    <source>
        <dbReference type="ARBA" id="ARBA00022714"/>
    </source>
</evidence>
<dbReference type="GO" id="GO:0004497">
    <property type="term" value="F:monooxygenase activity"/>
    <property type="evidence" value="ECO:0007669"/>
    <property type="project" value="UniProtKB-ARBA"/>
</dbReference>
<dbReference type="AlphaFoldDB" id="A0A917GSR8"/>
<proteinExistence type="predicted"/>
<evidence type="ECO:0000256" key="4">
    <source>
        <dbReference type="ARBA" id="ARBA00022723"/>
    </source>
</evidence>
<dbReference type="PROSITE" id="PS51318">
    <property type="entry name" value="TAT"/>
    <property type="match status" value="1"/>
</dbReference>
<dbReference type="CDD" id="cd03467">
    <property type="entry name" value="Rieske"/>
    <property type="match status" value="1"/>
</dbReference>
<evidence type="ECO:0000256" key="5">
    <source>
        <dbReference type="ARBA" id="ARBA00023004"/>
    </source>
</evidence>
<evidence type="ECO:0000256" key="9">
    <source>
        <dbReference type="ARBA" id="ARBA00034078"/>
    </source>
</evidence>
<comment type="cofactor">
    <cofactor evidence="9">
        <name>[2Fe-2S] cluster</name>
        <dbReference type="ChEBI" id="CHEBI:190135"/>
    </cofactor>
</comment>
<name>A0A917GSR8_9MICC</name>
<dbReference type="SUPFAM" id="SSF50022">
    <property type="entry name" value="ISP domain"/>
    <property type="match status" value="1"/>
</dbReference>
<dbReference type="PROSITE" id="PS51296">
    <property type="entry name" value="RIESKE"/>
    <property type="match status" value="1"/>
</dbReference>
<dbReference type="GO" id="GO:0046872">
    <property type="term" value="F:metal ion binding"/>
    <property type="evidence" value="ECO:0007669"/>
    <property type="project" value="UniProtKB-KW"/>
</dbReference>
<dbReference type="InterPro" id="IPR014349">
    <property type="entry name" value="Rieske_Fe-S_prot"/>
</dbReference>
<reference evidence="11" key="1">
    <citation type="journal article" date="2014" name="Int. J. Syst. Evol. Microbiol.">
        <title>Complete genome sequence of Corynebacterium casei LMG S-19264T (=DSM 44701T), isolated from a smear-ripened cheese.</title>
        <authorList>
            <consortium name="US DOE Joint Genome Institute (JGI-PGF)"/>
            <person name="Walter F."/>
            <person name="Albersmeier A."/>
            <person name="Kalinowski J."/>
            <person name="Ruckert C."/>
        </authorList>
    </citation>
    <scope>NUCLEOTIDE SEQUENCE</scope>
    <source>
        <strain evidence="11">CGMCC 1.12187</strain>
    </source>
</reference>
<dbReference type="GO" id="GO:0016705">
    <property type="term" value="F:oxidoreductase activity, acting on paired donors, with incorporation or reduction of molecular oxygen"/>
    <property type="evidence" value="ECO:0007669"/>
    <property type="project" value="UniProtKB-ARBA"/>
</dbReference>
<reference evidence="11" key="2">
    <citation type="submission" date="2020-09" db="EMBL/GenBank/DDBJ databases">
        <authorList>
            <person name="Sun Q."/>
            <person name="Zhou Y."/>
        </authorList>
    </citation>
    <scope>NUCLEOTIDE SEQUENCE</scope>
    <source>
        <strain evidence="11">CGMCC 1.12187</strain>
    </source>
</reference>
<keyword evidence="3" id="KW-0001">2Fe-2S</keyword>
<dbReference type="PANTHER" id="PTHR10134">
    <property type="entry name" value="CYTOCHROME B-C1 COMPLEX SUBUNIT RIESKE, MITOCHONDRIAL"/>
    <property type="match status" value="1"/>
</dbReference>
<evidence type="ECO:0000256" key="8">
    <source>
        <dbReference type="ARBA" id="ARBA00029586"/>
    </source>
</evidence>
<evidence type="ECO:0000313" key="11">
    <source>
        <dbReference type="EMBL" id="GGG56151.1"/>
    </source>
</evidence>
<comment type="caution">
    <text evidence="11">The sequence shown here is derived from an EMBL/GenBank/DDBJ whole genome shotgun (WGS) entry which is preliminary data.</text>
</comment>
<dbReference type="RefSeq" id="WP_188536544.1">
    <property type="nucleotide sequence ID" value="NZ_BMEQ01000008.1"/>
</dbReference>
<keyword evidence="6" id="KW-0411">Iron-sulfur</keyword>